<gene>
    <name evidence="5" type="ORF">N7532_011978</name>
</gene>
<evidence type="ECO:0000313" key="6">
    <source>
        <dbReference type="Proteomes" id="UP001149074"/>
    </source>
</evidence>
<name>A0A9W9JVG0_9EURO</name>
<dbReference type="GO" id="GO:0006412">
    <property type="term" value="P:translation"/>
    <property type="evidence" value="ECO:0007669"/>
    <property type="project" value="InterPro"/>
</dbReference>
<feature type="region of interest" description="Disordered" evidence="4">
    <location>
        <begin position="39"/>
        <end position="70"/>
    </location>
</feature>
<protein>
    <submittedName>
        <fullName evidence="5">Nucleic acid-binding OB-fold</fullName>
    </submittedName>
</protein>
<dbReference type="AlphaFoldDB" id="A0A9W9JVG0"/>
<evidence type="ECO:0000313" key="5">
    <source>
        <dbReference type="EMBL" id="KAJ5082935.1"/>
    </source>
</evidence>
<feature type="compositionally biased region" description="Pro residues" evidence="4">
    <location>
        <begin position="48"/>
        <end position="62"/>
    </location>
</feature>
<dbReference type="EMBL" id="JAPQKI010000011">
    <property type="protein sequence ID" value="KAJ5082935.1"/>
    <property type="molecule type" value="Genomic_DNA"/>
</dbReference>
<evidence type="ECO:0000256" key="3">
    <source>
        <dbReference type="ARBA" id="ARBA00023274"/>
    </source>
</evidence>
<dbReference type="Pfam" id="PF00366">
    <property type="entry name" value="Ribosomal_S17"/>
    <property type="match status" value="1"/>
</dbReference>
<dbReference type="Proteomes" id="UP001149074">
    <property type="component" value="Unassembled WGS sequence"/>
</dbReference>
<organism evidence="5 6">
    <name type="scientific">Penicillium argentinense</name>
    <dbReference type="NCBI Taxonomy" id="1131581"/>
    <lineage>
        <taxon>Eukaryota</taxon>
        <taxon>Fungi</taxon>
        <taxon>Dikarya</taxon>
        <taxon>Ascomycota</taxon>
        <taxon>Pezizomycotina</taxon>
        <taxon>Eurotiomycetes</taxon>
        <taxon>Eurotiomycetidae</taxon>
        <taxon>Eurotiales</taxon>
        <taxon>Aspergillaceae</taxon>
        <taxon>Penicillium</taxon>
    </lineage>
</organism>
<comment type="similarity">
    <text evidence="1">Belongs to the universal ribosomal protein uS17 family.</text>
</comment>
<keyword evidence="6" id="KW-1185">Reference proteome</keyword>
<evidence type="ECO:0000256" key="4">
    <source>
        <dbReference type="SAM" id="MobiDB-lite"/>
    </source>
</evidence>
<accession>A0A9W9JVG0</accession>
<dbReference type="Gene3D" id="2.40.50.140">
    <property type="entry name" value="Nucleic acid-binding proteins"/>
    <property type="match status" value="1"/>
</dbReference>
<dbReference type="GO" id="GO:0003735">
    <property type="term" value="F:structural constituent of ribosome"/>
    <property type="evidence" value="ECO:0007669"/>
    <property type="project" value="InterPro"/>
</dbReference>
<dbReference type="InterPro" id="IPR012340">
    <property type="entry name" value="NA-bd_OB-fold"/>
</dbReference>
<evidence type="ECO:0000256" key="2">
    <source>
        <dbReference type="ARBA" id="ARBA00022980"/>
    </source>
</evidence>
<dbReference type="InterPro" id="IPR000266">
    <property type="entry name" value="Ribosomal_uS17"/>
</dbReference>
<comment type="caution">
    <text evidence="5">The sequence shown here is derived from an EMBL/GenBank/DDBJ whole genome shotgun (WGS) entry which is preliminary data.</text>
</comment>
<dbReference type="CDD" id="cd00364">
    <property type="entry name" value="Ribosomal_uS17"/>
    <property type="match status" value="1"/>
</dbReference>
<proteinExistence type="inferred from homology"/>
<dbReference type="RefSeq" id="XP_056469457.1">
    <property type="nucleotide sequence ID" value="XM_056624469.1"/>
</dbReference>
<sequence length="286" mass="32806">MGPSHLLRAALPIRSIASPLTLARSTILPSTHAIAQSLRYASTESAEPVPPNPVSPTTPPPKLSSSKKLQPPAALRTYAYSLKTGTVVSVGRMERTVTVSHRHNVWDKHIRKFYPQETNFLVSDPRNSLREGDVIEFSSGMPKSRHVSHVVERIITPFATPIQDRPAVMSRAEREVEREQQWAAKYLRRESRRLGEEVDIQKRTQHLRKKGVEYSDADLIRLYHGGKARVGRIKGLVEKRAAELQESENLEEQRKYEDWLRRKSLWEFHEAAREQARRLEEARQES</sequence>
<dbReference type="GO" id="GO:0005840">
    <property type="term" value="C:ribosome"/>
    <property type="evidence" value="ECO:0007669"/>
    <property type="project" value="UniProtKB-KW"/>
</dbReference>
<keyword evidence="3" id="KW-0687">Ribonucleoprotein</keyword>
<dbReference type="GO" id="GO:1990904">
    <property type="term" value="C:ribonucleoprotein complex"/>
    <property type="evidence" value="ECO:0007669"/>
    <property type="project" value="UniProtKB-KW"/>
</dbReference>
<dbReference type="OrthoDB" id="274752at2759"/>
<dbReference type="SUPFAM" id="SSF50249">
    <property type="entry name" value="Nucleic acid-binding proteins"/>
    <property type="match status" value="1"/>
</dbReference>
<dbReference type="GeneID" id="81363448"/>
<reference evidence="5" key="1">
    <citation type="submission" date="2022-11" db="EMBL/GenBank/DDBJ databases">
        <authorList>
            <person name="Petersen C."/>
        </authorList>
    </citation>
    <scope>NUCLEOTIDE SEQUENCE</scope>
    <source>
        <strain evidence="5">IBT 30761</strain>
    </source>
</reference>
<reference evidence="5" key="2">
    <citation type="journal article" date="2023" name="IMA Fungus">
        <title>Comparative genomic study of the Penicillium genus elucidates a diverse pangenome and 15 lateral gene transfer events.</title>
        <authorList>
            <person name="Petersen C."/>
            <person name="Sorensen T."/>
            <person name="Nielsen M.R."/>
            <person name="Sondergaard T.E."/>
            <person name="Sorensen J.L."/>
            <person name="Fitzpatrick D.A."/>
            <person name="Frisvad J.C."/>
            <person name="Nielsen K.L."/>
        </authorList>
    </citation>
    <scope>NUCLEOTIDE SEQUENCE</scope>
    <source>
        <strain evidence="5">IBT 30761</strain>
    </source>
</reference>
<keyword evidence="2" id="KW-0689">Ribosomal protein</keyword>
<evidence type="ECO:0000256" key="1">
    <source>
        <dbReference type="ARBA" id="ARBA00010254"/>
    </source>
</evidence>